<reference evidence="2 3" key="1">
    <citation type="submission" date="2017-07" db="EMBL/GenBank/DDBJ databases">
        <title>A draft genome sequence of Komagataeibacter xylinus LMG 1515.</title>
        <authorList>
            <person name="Skraban J."/>
            <person name="Cleenwerck I."/>
            <person name="Vandamme P."/>
            <person name="Trcek J."/>
        </authorList>
    </citation>
    <scope>NUCLEOTIDE SEQUENCE [LARGE SCALE GENOMIC DNA]</scope>
    <source>
        <strain evidence="2 3">LMG 1515</strain>
    </source>
</reference>
<dbReference type="SUPFAM" id="SSF53448">
    <property type="entry name" value="Nucleotide-diphospho-sugar transferases"/>
    <property type="match status" value="1"/>
</dbReference>
<dbReference type="OrthoDB" id="7989229at2"/>
<dbReference type="RefSeq" id="WP_082770961.1">
    <property type="nucleotide sequence ID" value="NZ_CBCRXN010000141.1"/>
</dbReference>
<comment type="caution">
    <text evidence="2">The sequence shown here is derived from an EMBL/GenBank/DDBJ whole genome shotgun (WGS) entry which is preliminary data.</text>
</comment>
<dbReference type="AlphaFoldDB" id="A0A318PK71"/>
<dbReference type="EMBL" id="NKUC01000095">
    <property type="protein sequence ID" value="PYD55396.1"/>
    <property type="molecule type" value="Genomic_DNA"/>
</dbReference>
<dbReference type="Gene3D" id="3.90.550.10">
    <property type="entry name" value="Spore Coat Polysaccharide Biosynthesis Protein SpsA, Chain A"/>
    <property type="match status" value="1"/>
</dbReference>
<dbReference type="Proteomes" id="UP000248257">
    <property type="component" value="Unassembled WGS sequence"/>
</dbReference>
<evidence type="ECO:0000259" key="1">
    <source>
        <dbReference type="Pfam" id="PF00535"/>
    </source>
</evidence>
<dbReference type="InterPro" id="IPR001173">
    <property type="entry name" value="Glyco_trans_2-like"/>
</dbReference>
<dbReference type="InterPro" id="IPR029044">
    <property type="entry name" value="Nucleotide-diphossugar_trans"/>
</dbReference>
<organism evidence="2 3">
    <name type="scientific">Komagataeibacter xylinus</name>
    <name type="common">Gluconacetobacter xylinus</name>
    <dbReference type="NCBI Taxonomy" id="28448"/>
    <lineage>
        <taxon>Bacteria</taxon>
        <taxon>Pseudomonadati</taxon>
        <taxon>Pseudomonadota</taxon>
        <taxon>Alphaproteobacteria</taxon>
        <taxon>Acetobacterales</taxon>
        <taxon>Acetobacteraceae</taxon>
        <taxon>Komagataeibacter</taxon>
    </lineage>
</organism>
<dbReference type="STRING" id="1220579.GCA_001571345_03368"/>
<feature type="domain" description="Glycosyltransferase 2-like" evidence="1">
    <location>
        <begin position="5"/>
        <end position="120"/>
    </location>
</feature>
<name>A0A318PK71_KOMXY</name>
<keyword evidence="3" id="KW-1185">Reference proteome</keyword>
<evidence type="ECO:0000313" key="3">
    <source>
        <dbReference type="Proteomes" id="UP000248257"/>
    </source>
</evidence>
<evidence type="ECO:0000313" key="2">
    <source>
        <dbReference type="EMBL" id="PYD55396.1"/>
    </source>
</evidence>
<protein>
    <recommendedName>
        <fullName evidence="1">Glycosyltransferase 2-like domain-containing protein</fullName>
    </recommendedName>
</protein>
<proteinExistence type="predicted"/>
<sequence>MVIGIGISTYNRSKHLDRILFSIKKFTKSPYHLVVANDGSLDNTINICKNHGVSVIGSCNKGIAFNKNRALYALSEFTDSDTIIMLEDDTMPIYPGWEQLWVKAVKNFGYVTYAHPKIADGISQGEGTPDNPYACMKITSQCAGVSIKSLKKVGYFDTRFKGYGIEDGEWTTRLRNSGFGYIKVPQEDGYTKENCMITGAVQTFDVESYRDNASVAKNREIFSQIRNDPIPRAAWLNEEEEELLKTDIKEGIKLICKVW</sequence>
<gene>
    <name evidence="2" type="ORF">CFR75_16825</name>
</gene>
<accession>A0A318PK71</accession>
<dbReference type="Pfam" id="PF00535">
    <property type="entry name" value="Glycos_transf_2"/>
    <property type="match status" value="1"/>
</dbReference>